<dbReference type="InterPro" id="IPR001668">
    <property type="entry name" value="Mob_Pre"/>
</dbReference>
<dbReference type="NCBIfam" id="NF041497">
    <property type="entry name" value="MobV"/>
    <property type="match status" value="1"/>
</dbReference>
<dbReference type="AlphaFoldDB" id="A0ABC9TUH8"/>
<evidence type="ECO:0000313" key="2">
    <source>
        <dbReference type="EMBL" id="ERI74925.1"/>
    </source>
</evidence>
<evidence type="ECO:0000256" key="1">
    <source>
        <dbReference type="ARBA" id="ARBA00010657"/>
    </source>
</evidence>
<name>A0ABC9TUH8_CLOSY</name>
<protein>
    <submittedName>
        <fullName evidence="2">Plasmid recombination enzyme</fullName>
    </submittedName>
</protein>
<gene>
    <name evidence="2" type="ORF">CLOSYM_03562</name>
</gene>
<proteinExistence type="inferred from homology"/>
<dbReference type="Pfam" id="PF01076">
    <property type="entry name" value="Mob_Pre"/>
    <property type="match status" value="1"/>
</dbReference>
<comment type="caution">
    <text evidence="2">The sequence shown here is derived from an EMBL/GenBank/DDBJ whole genome shotgun (WGS) entry which is preliminary data.</text>
</comment>
<dbReference type="Gene3D" id="3.30.930.30">
    <property type="match status" value="1"/>
</dbReference>
<organism evidence="2 3">
    <name type="scientific">[Clostridium] symbiosum ATCC 14940</name>
    <dbReference type="NCBI Taxonomy" id="411472"/>
    <lineage>
        <taxon>Bacteria</taxon>
        <taxon>Bacillati</taxon>
        <taxon>Bacillota</taxon>
        <taxon>Clostridia</taxon>
        <taxon>Lachnospirales</taxon>
        <taxon>Lachnospiraceae</taxon>
        <taxon>Otoolea</taxon>
    </lineage>
</organism>
<comment type="similarity">
    <text evidence="1">Belongs to the plasmid mobilization pre family.</text>
</comment>
<accession>A0ABC9TUH8</accession>
<evidence type="ECO:0000313" key="3">
    <source>
        <dbReference type="Proteomes" id="UP000016491"/>
    </source>
</evidence>
<dbReference type="CDD" id="cd17242">
    <property type="entry name" value="MobM_relaxase"/>
    <property type="match status" value="1"/>
</dbReference>
<sequence>MDKAQFAILRFAKYKGPEIGNIEAHNERTKEKYASNPDIDVSRSKYNFHLIEPQGKYRAVAEKQIADAGCRTRKDSVRVVEALVTASPEFFKSRKRGEVREYFEHALRFIEKHQTKETIISAVVHMDEKTPHMHLSFVPLTEDKRLSAKEIIGNKKRLTWWQDEFWKHMVKKYPELERGESASETGRDHIPPRIFKEMARLNKQRAKLDELLGGVNAFNAKSRAEEIGRLLDEYIPGVEKMQTQLKKYSGAFTETVKENRSLKKQNAELSQSLSEAQSESVLKRMKDLQLQRDYNEAIALLDKIPQEVLTAYSHGTHGRKERPIEEVL</sequence>
<dbReference type="RefSeq" id="WP_021640753.1">
    <property type="nucleotide sequence ID" value="NZ_KE992802.1"/>
</dbReference>
<reference evidence="2 3" key="1">
    <citation type="submission" date="2013-07" db="EMBL/GenBank/DDBJ databases">
        <authorList>
            <person name="Weinstock G."/>
            <person name="Sodergren E."/>
            <person name="Wylie T."/>
            <person name="Fulton L."/>
            <person name="Fulton R."/>
            <person name="Fronick C."/>
            <person name="O'Laughlin M."/>
            <person name="Godfrey J."/>
            <person name="Miner T."/>
            <person name="Herter B."/>
            <person name="Appelbaum E."/>
            <person name="Cordes M."/>
            <person name="Lek S."/>
            <person name="Wollam A."/>
            <person name="Pepin K.H."/>
            <person name="Palsikar V.B."/>
            <person name="Mitreva M."/>
            <person name="Wilson R.K."/>
        </authorList>
    </citation>
    <scope>NUCLEOTIDE SEQUENCE [LARGE SCALE GENOMIC DNA]</scope>
    <source>
        <strain evidence="2 3">ATCC 14940</strain>
    </source>
</reference>
<dbReference type="Proteomes" id="UP000016491">
    <property type="component" value="Unassembled WGS sequence"/>
</dbReference>
<dbReference type="EMBL" id="AWSU01000275">
    <property type="protein sequence ID" value="ERI74925.1"/>
    <property type="molecule type" value="Genomic_DNA"/>
</dbReference>